<gene>
    <name evidence="2" type="ORF">ACFMB1_18730</name>
</gene>
<evidence type="ECO:0000313" key="3">
    <source>
        <dbReference type="Proteomes" id="UP001596116"/>
    </source>
</evidence>
<dbReference type="Gene3D" id="3.40.50.1820">
    <property type="entry name" value="alpha/beta hydrolase"/>
    <property type="match status" value="1"/>
</dbReference>
<dbReference type="InterPro" id="IPR050266">
    <property type="entry name" value="AB_hydrolase_sf"/>
</dbReference>
<dbReference type="InterPro" id="IPR000073">
    <property type="entry name" value="AB_hydrolase_1"/>
</dbReference>
<keyword evidence="2" id="KW-0378">Hydrolase</keyword>
<dbReference type="Pfam" id="PF12697">
    <property type="entry name" value="Abhydrolase_6"/>
    <property type="match status" value="1"/>
</dbReference>
<dbReference type="EMBL" id="JBHPON010000003">
    <property type="protein sequence ID" value="MFC6037598.1"/>
    <property type="molecule type" value="Genomic_DNA"/>
</dbReference>
<reference evidence="2 3" key="1">
    <citation type="submission" date="2024-09" db="EMBL/GenBank/DDBJ databases">
        <authorList>
            <person name="Zhang Z.-H."/>
        </authorList>
    </citation>
    <scope>NUCLEOTIDE SEQUENCE [LARGE SCALE GENOMIC DNA]</scope>
    <source>
        <strain evidence="2 3">HHTR114</strain>
    </source>
</reference>
<feature type="domain" description="AB hydrolase-1" evidence="1">
    <location>
        <begin position="32"/>
        <end position="270"/>
    </location>
</feature>
<proteinExistence type="predicted"/>
<dbReference type="Proteomes" id="UP001596116">
    <property type="component" value="Unassembled WGS sequence"/>
</dbReference>
<organism evidence="2 3">
    <name type="scientific">Hyphococcus aureus</name>
    <dbReference type="NCBI Taxonomy" id="2666033"/>
    <lineage>
        <taxon>Bacteria</taxon>
        <taxon>Pseudomonadati</taxon>
        <taxon>Pseudomonadota</taxon>
        <taxon>Alphaproteobacteria</taxon>
        <taxon>Parvularculales</taxon>
        <taxon>Parvularculaceae</taxon>
        <taxon>Hyphococcus</taxon>
    </lineage>
</organism>
<protein>
    <submittedName>
        <fullName evidence="2">Alpha/beta fold hydrolase</fullName>
    </submittedName>
</protein>
<dbReference type="InterPro" id="IPR029058">
    <property type="entry name" value="AB_hydrolase_fold"/>
</dbReference>
<comment type="caution">
    <text evidence="2">The sequence shown here is derived from an EMBL/GenBank/DDBJ whole genome shotgun (WGS) entry which is preliminary data.</text>
</comment>
<dbReference type="SUPFAM" id="SSF53474">
    <property type="entry name" value="alpha/beta-Hydrolases"/>
    <property type="match status" value="1"/>
</dbReference>
<dbReference type="GO" id="GO:0016787">
    <property type="term" value="F:hydrolase activity"/>
    <property type="evidence" value="ECO:0007669"/>
    <property type="project" value="UniProtKB-KW"/>
</dbReference>
<dbReference type="PANTHER" id="PTHR43798:SF33">
    <property type="entry name" value="HYDROLASE, PUTATIVE (AFU_ORTHOLOGUE AFUA_2G14860)-RELATED"/>
    <property type="match status" value="1"/>
</dbReference>
<dbReference type="RefSeq" id="WP_379881010.1">
    <property type="nucleotide sequence ID" value="NZ_JBHPON010000003.1"/>
</dbReference>
<accession>A0ABW1L2U4</accession>
<keyword evidence="3" id="KW-1185">Reference proteome</keyword>
<name>A0ABW1L2U4_9PROT</name>
<evidence type="ECO:0000313" key="2">
    <source>
        <dbReference type="EMBL" id="MFC6037598.1"/>
    </source>
</evidence>
<dbReference type="PRINTS" id="PR00111">
    <property type="entry name" value="ABHYDROLASE"/>
</dbReference>
<dbReference type="PANTHER" id="PTHR43798">
    <property type="entry name" value="MONOACYLGLYCEROL LIPASE"/>
    <property type="match status" value="1"/>
</dbReference>
<evidence type="ECO:0000259" key="1">
    <source>
        <dbReference type="Pfam" id="PF12697"/>
    </source>
</evidence>
<sequence length="283" mass="31634">MLDIFTEPKHRAENAPAIHLHTEVMGDGDETLVFLAGLGGTTRYWSPRIARLADKYTIVLVDLLGFGDSPKPWIRYSVERHVDALHNTLAPLGPITLIGHSLGALLTLAYAARFPPQVNGMVLMSLPYFGSKASAYDYFKKRDAGGEVRALITTNMALTIVTCILTRRVFGKILPYLIRDMPKEIVADLVKHTWRSSTSSLWEVVYRYDALDDIRKIPSRIKVVCIHGGADTTAPPSSLDIISRHQPEWNIEMMQDVDHHPFLRNTQQCIDLIEAVATRSGTT</sequence>